<accession>A0A4V1ZA85</accession>
<dbReference type="EMBL" id="SEWE01000068">
    <property type="protein sequence ID" value="RYU75605.1"/>
    <property type="molecule type" value="Genomic_DNA"/>
</dbReference>
<protein>
    <recommendedName>
        <fullName evidence="4">Malectin domain-containing protein</fullName>
    </recommendedName>
</protein>
<comment type="caution">
    <text evidence="2">The sequence shown here is derived from an EMBL/GenBank/DDBJ whole genome shotgun (WGS) entry which is preliminary data.</text>
</comment>
<evidence type="ECO:0008006" key="4">
    <source>
        <dbReference type="Google" id="ProtNLM"/>
    </source>
</evidence>
<dbReference type="Gene3D" id="2.60.120.260">
    <property type="entry name" value="Galactose-binding domain-like"/>
    <property type="match status" value="1"/>
</dbReference>
<dbReference type="Proteomes" id="UP000294155">
    <property type="component" value="Unassembled WGS sequence"/>
</dbReference>
<evidence type="ECO:0000313" key="3">
    <source>
        <dbReference type="Proteomes" id="UP000294155"/>
    </source>
</evidence>
<feature type="non-terminal residue" evidence="2">
    <location>
        <position position="1175"/>
    </location>
</feature>
<proteinExistence type="predicted"/>
<organism evidence="2 3">
    <name type="scientific">Hymenobacter persicinus</name>
    <dbReference type="NCBI Taxonomy" id="2025506"/>
    <lineage>
        <taxon>Bacteria</taxon>
        <taxon>Pseudomonadati</taxon>
        <taxon>Bacteroidota</taxon>
        <taxon>Cytophagia</taxon>
        <taxon>Cytophagales</taxon>
        <taxon>Hymenobacteraceae</taxon>
        <taxon>Hymenobacter</taxon>
    </lineage>
</organism>
<sequence length="1175" mass="120335">MKITLLLWLALLLGPSPALWAQTLIQSQSFETGEAVNYTSNTFDLRSSMSGSILNNQYFTITTTNPAQNPNLPSNYSLGNASDPVTIKNAAGTADYVGNFWIGEGIRGTSNTGTPVRDPGYVQLNAVNASGYTAIKVTVALADPRGPGSIAQSGAAATPTGGTFGVTDKIEIQYSTDGGANYIPIGRFMGNNNNGSNGFLEQDVDLNGEVLTETSPTLNYQMKDFTFNVVGSPASLIVRVVADQSGTSQELAFDNIRVMGTPTTVQAPTLTDAQSGTVINYTEGDPATLITTTIQANNPAGTNLTGATVSMTSSVISNDDQLTFTGIANSNISGNYDNLTRTLTFTGSSAEANYQTILQSVRYVNTNGSTARGGNRIVQFVVSTGSSTSSAVIRNVLVKAVLSGPASLPYTEDFTTDGEGARYGSNTFAGDANNTGFAFTRTSANPYAAGAVTFSNISNTSYWYGVNPSDIRYNPSQVGRLETQQVDATRYANLRFQIRLGASSGSTAAWQASDSFKMYYRTGGSSGTWKLFGSFRGNTTVINGTADMRQDRTQDLANLPTLPAGTATLTPALTNFAFDLPADANGQLVDFKLELIADDGRAQFAFDLIQVTGTPTTTVNSIVRASANPTNAAAVNYTVTFGAAVTGLTAANFTLTPTGTASGTVGTPVAGAGNTWTVPITGIAGNGTLTLNLANDTGLSSGISTTLPFAGETYTIDKTAPTVSSSNRQSPAANPTAATSLTYRVTLSEAVVGVTTSSFTFTTTGGTTGTIASVASVSGSGGTQYDVTVNSVNGNGTGRIDVKSSGSGITDAAGNALSGGFTGGQTYTINQSVTVVSVTRLDPSPTATAQVRYQVVFSGSVAGLAPGNFTPTVTNGSISGASVFSVSGSGTTYTVVVNTGSSSSTSTLRLDVSNSTGTTPTITNVPYTAGEEYTITKSFPAAPTLRIQAAGSASGNGDVTAFVDVVQVLQSGTSTVVPNGLQNGSFETNNVPASGFKKTADGVVAAPWSFTGSAGVARYGSPFDSQVSGQPQPLPPNGDAVALIQSAGNNNASLSQNLAVPTGSYQVNFQMAQRYYTAVDQRLNVFVNNVFVGSIQTGQTPAYGPFTSASFSVTAPALTATVSSAAAASGGTTTTTPIPFAVDFSQSVGSSFTDTDVTVTNGTITAGSFSGSGAG</sequence>
<keyword evidence="1" id="KW-0732">Signal</keyword>
<dbReference type="RefSeq" id="WP_207218361.1">
    <property type="nucleotide sequence ID" value="NZ_SEWE01000068.1"/>
</dbReference>
<keyword evidence="3" id="KW-1185">Reference proteome</keyword>
<evidence type="ECO:0000313" key="2">
    <source>
        <dbReference type="EMBL" id="RYU75605.1"/>
    </source>
</evidence>
<evidence type="ECO:0000256" key="1">
    <source>
        <dbReference type="SAM" id="SignalP"/>
    </source>
</evidence>
<dbReference type="AlphaFoldDB" id="A0A4V1ZA85"/>
<reference evidence="2 3" key="1">
    <citation type="submission" date="2019-02" db="EMBL/GenBank/DDBJ databases">
        <title>Bacterial novel species isolated from soil.</title>
        <authorList>
            <person name="Jung H.-Y."/>
        </authorList>
    </citation>
    <scope>NUCLEOTIDE SEQUENCE [LARGE SCALE GENOMIC DNA]</scope>
    <source>
        <strain evidence="2 3">1-3-3-3</strain>
    </source>
</reference>
<feature type="signal peptide" evidence="1">
    <location>
        <begin position="1"/>
        <end position="20"/>
    </location>
</feature>
<name>A0A4V1ZA85_9BACT</name>
<gene>
    <name evidence="2" type="ORF">EWM57_19785</name>
</gene>
<feature type="chain" id="PRO_5021035403" description="Malectin domain-containing protein" evidence="1">
    <location>
        <begin position="21"/>
        <end position="1175"/>
    </location>
</feature>